<dbReference type="SMART" id="SM00597">
    <property type="entry name" value="ZnF_TTF"/>
    <property type="match status" value="1"/>
</dbReference>
<dbReference type="Pfam" id="PF05699">
    <property type="entry name" value="Dimer_Tnp_hAT"/>
    <property type="match status" value="1"/>
</dbReference>
<organism evidence="3 4">
    <name type="scientific">Panicum virgatum</name>
    <name type="common">Blackwell switchgrass</name>
    <dbReference type="NCBI Taxonomy" id="38727"/>
    <lineage>
        <taxon>Eukaryota</taxon>
        <taxon>Viridiplantae</taxon>
        <taxon>Streptophyta</taxon>
        <taxon>Embryophyta</taxon>
        <taxon>Tracheophyta</taxon>
        <taxon>Spermatophyta</taxon>
        <taxon>Magnoliopsida</taxon>
        <taxon>Liliopsida</taxon>
        <taxon>Poales</taxon>
        <taxon>Poaceae</taxon>
        <taxon>PACMAD clade</taxon>
        <taxon>Panicoideae</taxon>
        <taxon>Panicodae</taxon>
        <taxon>Paniceae</taxon>
        <taxon>Panicinae</taxon>
        <taxon>Panicum</taxon>
        <taxon>Panicum sect. Hiantes</taxon>
    </lineage>
</organism>
<name>A0A8T0V400_PANVG</name>
<reference evidence="3 4" key="1">
    <citation type="submission" date="2020-05" db="EMBL/GenBank/DDBJ databases">
        <title>WGS assembly of Panicum virgatum.</title>
        <authorList>
            <person name="Lovell J.T."/>
            <person name="Jenkins J."/>
            <person name="Shu S."/>
            <person name="Juenger T.E."/>
            <person name="Schmutz J."/>
        </authorList>
    </citation>
    <scope>NUCLEOTIDE SEQUENCE [LARGE SCALE GENOMIC DNA]</scope>
    <source>
        <strain evidence="4">cv. AP13</strain>
    </source>
</reference>
<evidence type="ECO:0000313" key="4">
    <source>
        <dbReference type="Proteomes" id="UP000823388"/>
    </source>
</evidence>
<dbReference type="Proteomes" id="UP000823388">
    <property type="component" value="Chromosome 3K"/>
</dbReference>
<dbReference type="EMBL" id="CM029041">
    <property type="protein sequence ID" value="KAG2629960.1"/>
    <property type="molecule type" value="Genomic_DNA"/>
</dbReference>
<feature type="compositionally biased region" description="Acidic residues" evidence="1">
    <location>
        <begin position="1"/>
        <end position="14"/>
    </location>
</feature>
<keyword evidence="4" id="KW-1185">Reference proteome</keyword>
<dbReference type="InterPro" id="IPR006580">
    <property type="entry name" value="Znf_TTF"/>
</dbReference>
<sequence length="555" mass="63968">MPIDESDSGDEDDSNYNIEHDPGLRPPISSYPVNDKDSVRRSYIALGPCQPRMERELFPQHECGGMRRFQPKWFDEFKWLEYSMHTGAAYCFVCYLFKDSSKYPGGDAFVNEAEEKYNLFMKPRTSIRESIGSNSADFKAKYLARLTWSLKCIRYLLRQGLAFRGNFEEVNMVVLENAPHNCQMIDHKIHKQLIAACAHETTKFIIEELGDECFAILADESSDAYQQEQLALCLRYVNKNGEPVERFLGLKLIMEESPSTYYVHCFAHQLQLTLVAKIRMLCIAQAEYMIEALKLGEIETGQGLNQEMGLARPVLFRVGKEGKGVEALGAQTMLRREQDIVNAMDLLELTKVELDVLRRDAGWEEFLKNVTSFCEKHKVKVVDMDGKYIPIQRSAKFYRGATNYHRFHADMFLGVIDRQLQELNSRFDEVNTELLRCMAAFNPANSFFAFDNEKLVKLAGLADLSMMLVKRDMVSRYDIVYKLLKLVLVLPVATAGVERIFSAMNTIKNKLRSKMGQDFLNNCLTTFIEREFFLQAKDEDIINYFQAMKDRKVIL</sequence>
<dbReference type="AlphaFoldDB" id="A0A8T0V400"/>
<dbReference type="PANTHER" id="PTHR11697">
    <property type="entry name" value="GENERAL TRANSCRIPTION FACTOR 2-RELATED ZINC FINGER PROTEIN"/>
    <property type="match status" value="1"/>
</dbReference>
<accession>A0A8T0V400</accession>
<feature type="region of interest" description="Disordered" evidence="1">
    <location>
        <begin position="1"/>
        <end position="35"/>
    </location>
</feature>
<dbReference type="InterPro" id="IPR025398">
    <property type="entry name" value="DUF4371"/>
</dbReference>
<evidence type="ECO:0000259" key="2">
    <source>
        <dbReference type="SMART" id="SM00597"/>
    </source>
</evidence>
<dbReference type="GO" id="GO:0046983">
    <property type="term" value="F:protein dimerization activity"/>
    <property type="evidence" value="ECO:0007669"/>
    <property type="project" value="InterPro"/>
</dbReference>
<gene>
    <name evidence="3" type="ORF">PVAP13_3KG472301</name>
</gene>
<evidence type="ECO:0000313" key="3">
    <source>
        <dbReference type="EMBL" id="KAG2629960.1"/>
    </source>
</evidence>
<comment type="caution">
    <text evidence="3">The sequence shown here is derived from an EMBL/GenBank/DDBJ whole genome shotgun (WGS) entry which is preliminary data.</text>
</comment>
<protein>
    <recommendedName>
        <fullName evidence="2">TTF-type domain-containing protein</fullName>
    </recommendedName>
</protein>
<dbReference type="InterPro" id="IPR055298">
    <property type="entry name" value="AtLOH3-like"/>
</dbReference>
<proteinExistence type="predicted"/>
<dbReference type="Pfam" id="PF14291">
    <property type="entry name" value="DUF4371"/>
    <property type="match status" value="1"/>
</dbReference>
<dbReference type="PANTHER" id="PTHR11697:SF230">
    <property type="entry name" value="ZINC FINGER, MYM DOMAIN CONTAINING 1"/>
    <property type="match status" value="1"/>
</dbReference>
<feature type="domain" description="TTF-type" evidence="2">
    <location>
        <begin position="65"/>
        <end position="168"/>
    </location>
</feature>
<evidence type="ECO:0000256" key="1">
    <source>
        <dbReference type="SAM" id="MobiDB-lite"/>
    </source>
</evidence>
<dbReference type="InterPro" id="IPR008906">
    <property type="entry name" value="HATC_C_dom"/>
</dbReference>